<keyword evidence="8 14" id="KW-1133">Transmembrane helix</keyword>
<evidence type="ECO:0000259" key="15">
    <source>
        <dbReference type="Pfam" id="PF09924"/>
    </source>
</evidence>
<dbReference type="InterPro" id="IPR024320">
    <property type="entry name" value="LPG_synthase_C"/>
</dbReference>
<dbReference type="Proteomes" id="UP000479293">
    <property type="component" value="Unassembled WGS sequence"/>
</dbReference>
<evidence type="ECO:0000256" key="9">
    <source>
        <dbReference type="ARBA" id="ARBA00023098"/>
    </source>
</evidence>
<organism evidence="16 17">
    <name type="scientific">Salmonirosea aquatica</name>
    <dbReference type="NCBI Taxonomy" id="2654236"/>
    <lineage>
        <taxon>Bacteria</taxon>
        <taxon>Pseudomonadati</taxon>
        <taxon>Bacteroidota</taxon>
        <taxon>Cytophagia</taxon>
        <taxon>Cytophagales</taxon>
        <taxon>Spirosomataceae</taxon>
        <taxon>Salmonirosea</taxon>
    </lineage>
</organism>
<evidence type="ECO:0000256" key="6">
    <source>
        <dbReference type="ARBA" id="ARBA00022679"/>
    </source>
</evidence>
<evidence type="ECO:0000313" key="16">
    <source>
        <dbReference type="EMBL" id="MPR33020.1"/>
    </source>
</evidence>
<feature type="transmembrane region" description="Helical" evidence="14">
    <location>
        <begin position="454"/>
        <end position="480"/>
    </location>
</feature>
<evidence type="ECO:0000256" key="11">
    <source>
        <dbReference type="ARBA" id="ARBA00023251"/>
    </source>
</evidence>
<feature type="transmembrane region" description="Helical" evidence="14">
    <location>
        <begin position="292"/>
        <end position="311"/>
    </location>
</feature>
<feature type="transmembrane region" description="Helical" evidence="14">
    <location>
        <begin position="175"/>
        <end position="192"/>
    </location>
</feature>
<feature type="transmembrane region" description="Helical" evidence="14">
    <location>
        <begin position="138"/>
        <end position="163"/>
    </location>
</feature>
<dbReference type="GO" id="GO:0050071">
    <property type="term" value="F:phosphatidylglycerol lysyltransferase activity"/>
    <property type="evidence" value="ECO:0007669"/>
    <property type="project" value="UniProtKB-EC"/>
</dbReference>
<reference evidence="16 17" key="1">
    <citation type="submission" date="2019-10" db="EMBL/GenBank/DDBJ databases">
        <title>Draft Genome Sequence of Cytophagaceae sp. SJW1-29.</title>
        <authorList>
            <person name="Choi A."/>
        </authorList>
    </citation>
    <scope>NUCLEOTIDE SEQUENCE [LARGE SCALE GENOMIC DNA]</scope>
    <source>
        <strain evidence="16 17">SJW1-29</strain>
    </source>
</reference>
<evidence type="ECO:0000256" key="13">
    <source>
        <dbReference type="ARBA" id="ARBA00047540"/>
    </source>
</evidence>
<feature type="transmembrane region" description="Helical" evidence="14">
    <location>
        <begin position="520"/>
        <end position="540"/>
    </location>
</feature>
<name>A0A7C9BDC7_9BACT</name>
<dbReference type="PANTHER" id="PTHR34697">
    <property type="entry name" value="PHOSPHATIDYLGLYCEROL LYSYLTRANSFERASE"/>
    <property type="match status" value="1"/>
</dbReference>
<evidence type="ECO:0000256" key="12">
    <source>
        <dbReference type="ARBA" id="ARBA00031899"/>
    </source>
</evidence>
<comment type="subcellular location">
    <subcellularLocation>
        <location evidence="1">Cell membrane</location>
        <topology evidence="1">Multi-pass membrane protein</topology>
    </subcellularLocation>
</comment>
<evidence type="ECO:0000256" key="10">
    <source>
        <dbReference type="ARBA" id="ARBA00023136"/>
    </source>
</evidence>
<evidence type="ECO:0000256" key="5">
    <source>
        <dbReference type="ARBA" id="ARBA00022475"/>
    </source>
</evidence>
<feature type="transmembrane region" description="Helical" evidence="14">
    <location>
        <begin position="229"/>
        <end position="254"/>
    </location>
</feature>
<feature type="transmembrane region" description="Helical" evidence="14">
    <location>
        <begin position="260"/>
        <end position="280"/>
    </location>
</feature>
<feature type="domain" description="Phosphatidylglycerol lysyltransferase C-terminal" evidence="15">
    <location>
        <begin position="577"/>
        <end position="849"/>
    </location>
</feature>
<feature type="transmembrane region" description="Helical" evidence="14">
    <location>
        <begin position="380"/>
        <end position="398"/>
    </location>
</feature>
<comment type="caution">
    <text evidence="16">The sequence shown here is derived from an EMBL/GenBank/DDBJ whole genome shotgun (WGS) entry which is preliminary data.</text>
</comment>
<evidence type="ECO:0000256" key="3">
    <source>
        <dbReference type="ARBA" id="ARBA00012014"/>
    </source>
</evidence>
<keyword evidence="7 14" id="KW-0812">Transmembrane</keyword>
<dbReference type="InterPro" id="IPR051211">
    <property type="entry name" value="PG_lysyltransferase"/>
</dbReference>
<evidence type="ECO:0000256" key="1">
    <source>
        <dbReference type="ARBA" id="ARBA00004651"/>
    </source>
</evidence>
<keyword evidence="11" id="KW-0046">Antibiotic resistance</keyword>
<dbReference type="GO" id="GO:0006629">
    <property type="term" value="P:lipid metabolic process"/>
    <property type="evidence" value="ECO:0007669"/>
    <property type="project" value="UniProtKB-KW"/>
</dbReference>
<dbReference type="EC" id="2.3.2.3" evidence="3"/>
<evidence type="ECO:0000313" key="17">
    <source>
        <dbReference type="Proteomes" id="UP000479293"/>
    </source>
</evidence>
<evidence type="ECO:0000256" key="7">
    <source>
        <dbReference type="ARBA" id="ARBA00022692"/>
    </source>
</evidence>
<dbReference type="GO" id="GO:0046677">
    <property type="term" value="P:response to antibiotic"/>
    <property type="evidence" value="ECO:0007669"/>
    <property type="project" value="UniProtKB-KW"/>
</dbReference>
<keyword evidence="17" id="KW-1185">Reference proteome</keyword>
<feature type="transmembrane region" description="Helical" evidence="14">
    <location>
        <begin position="426"/>
        <end position="442"/>
    </location>
</feature>
<feature type="transmembrane region" description="Helical" evidence="14">
    <location>
        <begin position="342"/>
        <end position="360"/>
    </location>
</feature>
<keyword evidence="6" id="KW-0808">Transferase</keyword>
<dbReference type="AlphaFoldDB" id="A0A7C9BDC7"/>
<gene>
    <name evidence="16" type="ORF">GBK04_06515</name>
</gene>
<protein>
    <recommendedName>
        <fullName evidence="4">Phosphatidylglycerol lysyltransferase</fullName>
        <ecNumber evidence="3">2.3.2.3</ecNumber>
    </recommendedName>
    <alternativeName>
        <fullName evidence="12">Lysylphosphatidylglycerol synthase</fullName>
    </alternativeName>
</protein>
<comment type="similarity">
    <text evidence="2">Belongs to the LPG synthase family.</text>
</comment>
<evidence type="ECO:0000256" key="4">
    <source>
        <dbReference type="ARBA" id="ARBA00021546"/>
    </source>
</evidence>
<evidence type="ECO:0000256" key="2">
    <source>
        <dbReference type="ARBA" id="ARBA00008627"/>
    </source>
</evidence>
<sequence length="868" mass="97199">MTLSTRPLTFITQKGLPYLRENAKSIGQFILTIFFVGLGIWFIKHEQAELGQVRQLLVTASGQWVAAGIALTVAYLIIQGLMYVASFAAIGSRVPLYDAVILFLKRNFVSVFLPAGGISSLAFFTSDLTKKGVSKSQIHFASSIYAFVGILSVVVVALPAFGYALVQGTLGTGEWVALLGIIALVAGLYGLYRSILAKGFLYEKLIRYFPAAELYIEDLLGNRIDRRHFALTVFYSVLIELVGVAHVYIAMVALRLEPSLFAALMSYIVAVIFLIISPFLRGLGAIEVSMSFILVRFGYTEAAAVSVTFLFRFLEFWLPLFAGAASFLLKINKLLLRIFPALLLFVLGVVNIVSVLTPAINQRLSFLKGVLPTDAIEASNFFVLIAGLFLLVTAAFMLKGLRMAWYFAVVLCGLSIVGNITKAIDYEEAIFSFVTLLILLVSRREYYVKNNRKLGIIGVQTTLLSCAAVVLYGCIGFYFLDRKHFINDFSLGESIRYTVQNFFLIGCRDLVPQDAFAQRFLYSINISGFLCLAFLIYTLVRPYIIKAAVEDEDLEWARTVLQQHGCTALDHFKTYFDKIIFKPDHLDCFIAYRVTGSYAVALEGPVGPRESWRACVIAFNKFCRESGLKSLYYRVPEENLALFPKKKKILLGQEAVMDLISFSLEGGAKKSIRNALKKVSEKGYQARVYQPPINDGLLQKLKSVSDEWLADTERSEIVFSQGMFLWDELKQQTILTVENPEEKIVAFLNVIPDYAPGEGTYDLIRKTKDAPGGVIDFITVELFRYLKSAGYTSVNLGFAPMSGIADPQNLPERSMKFAYEKIRSFGHYKGLRDFKDKFAPTWHNKYLVFNDDYDLFNITTVLAKVIKP</sequence>
<dbReference type="InterPro" id="IPR022791">
    <property type="entry name" value="L-PG_synthase/AglD"/>
</dbReference>
<comment type="catalytic activity">
    <reaction evidence="13">
        <text>L-lysyl-tRNA(Lys) + a 1,2-diacyl-sn-glycero-3-phospho-(1'-sn-glycerol) = a 1,2-diacyl-sn-glycero-3-phospho-1'-(3'-O-L-lysyl)-sn-glycerol + tRNA(Lys)</text>
        <dbReference type="Rhea" id="RHEA:10668"/>
        <dbReference type="Rhea" id="RHEA-COMP:9696"/>
        <dbReference type="Rhea" id="RHEA-COMP:9697"/>
        <dbReference type="ChEBI" id="CHEBI:64716"/>
        <dbReference type="ChEBI" id="CHEBI:75792"/>
        <dbReference type="ChEBI" id="CHEBI:78442"/>
        <dbReference type="ChEBI" id="CHEBI:78529"/>
        <dbReference type="EC" id="2.3.2.3"/>
    </reaction>
</comment>
<evidence type="ECO:0000256" key="8">
    <source>
        <dbReference type="ARBA" id="ARBA00022989"/>
    </source>
</evidence>
<feature type="transmembrane region" description="Helical" evidence="14">
    <location>
        <begin position="26"/>
        <end position="43"/>
    </location>
</feature>
<keyword evidence="10 14" id="KW-0472">Membrane</keyword>
<dbReference type="GO" id="GO:0005886">
    <property type="term" value="C:plasma membrane"/>
    <property type="evidence" value="ECO:0007669"/>
    <property type="project" value="UniProtKB-SubCell"/>
</dbReference>
<feature type="transmembrane region" description="Helical" evidence="14">
    <location>
        <begin position="403"/>
        <end position="420"/>
    </location>
</feature>
<feature type="transmembrane region" description="Helical" evidence="14">
    <location>
        <begin position="64"/>
        <end position="88"/>
    </location>
</feature>
<keyword evidence="9" id="KW-0443">Lipid metabolism</keyword>
<dbReference type="SUPFAM" id="SSF55729">
    <property type="entry name" value="Acyl-CoA N-acyltransferases (Nat)"/>
    <property type="match status" value="1"/>
</dbReference>
<accession>A0A7C9BDC7</accession>
<proteinExistence type="inferred from homology"/>
<dbReference type="InterPro" id="IPR016181">
    <property type="entry name" value="Acyl_CoA_acyltransferase"/>
</dbReference>
<evidence type="ECO:0000256" key="14">
    <source>
        <dbReference type="SAM" id="Phobius"/>
    </source>
</evidence>
<feature type="transmembrane region" description="Helical" evidence="14">
    <location>
        <begin position="108"/>
        <end position="126"/>
    </location>
</feature>
<dbReference type="Pfam" id="PF03706">
    <property type="entry name" value="LPG_synthase_TM"/>
    <property type="match status" value="1"/>
</dbReference>
<keyword evidence="5" id="KW-1003">Cell membrane</keyword>
<dbReference type="GO" id="GO:0055091">
    <property type="term" value="P:phospholipid homeostasis"/>
    <property type="evidence" value="ECO:0007669"/>
    <property type="project" value="TreeGrafter"/>
</dbReference>
<dbReference type="Pfam" id="PF09924">
    <property type="entry name" value="LPG_synthase_C"/>
    <property type="match status" value="1"/>
</dbReference>
<dbReference type="EMBL" id="WHLY01000002">
    <property type="protein sequence ID" value="MPR33020.1"/>
    <property type="molecule type" value="Genomic_DNA"/>
</dbReference>
<dbReference type="PANTHER" id="PTHR34697:SF2">
    <property type="entry name" value="PHOSPHATIDYLGLYCEROL LYSYLTRANSFERASE"/>
    <property type="match status" value="1"/>
</dbReference>